<dbReference type="PANTHER" id="PTHR43585:SF2">
    <property type="entry name" value="ATP-GRASP ENZYME FSQD"/>
    <property type="match status" value="1"/>
</dbReference>
<evidence type="ECO:0000313" key="7">
    <source>
        <dbReference type="Proteomes" id="UP000323324"/>
    </source>
</evidence>
<reference evidence="6 7" key="1">
    <citation type="submission" date="2019-08" db="EMBL/GenBank/DDBJ databases">
        <title>Genomes of Antarctic Bizionia species.</title>
        <authorList>
            <person name="Bowman J.P."/>
        </authorList>
    </citation>
    <scope>NUCLEOTIDE SEQUENCE [LARGE SCALE GENOMIC DNA]</scope>
    <source>
        <strain evidence="6 7">HFD</strain>
    </source>
</reference>
<gene>
    <name evidence="6" type="ORF">ES676_11465</name>
</gene>
<feature type="domain" description="ATP-grasp" evidence="5">
    <location>
        <begin position="92"/>
        <end position="300"/>
    </location>
</feature>
<evidence type="ECO:0000256" key="2">
    <source>
        <dbReference type="ARBA" id="ARBA00022741"/>
    </source>
</evidence>
<dbReference type="InterPro" id="IPR011761">
    <property type="entry name" value="ATP-grasp"/>
</dbReference>
<dbReference type="EMBL" id="VSKM01000012">
    <property type="protein sequence ID" value="TYB72159.1"/>
    <property type="molecule type" value="Genomic_DNA"/>
</dbReference>
<dbReference type="RefSeq" id="WP_148370472.1">
    <property type="nucleotide sequence ID" value="NZ_VSKM01000012.1"/>
</dbReference>
<sequence>MIVIDKPYVSDFLIKTIKENNYEIVATAQAKNMIADKKLNWITEEEAKDSLKKNPETPMYTNSENTINWIQKNVVSLSLLDQIEVFKNKIKFRELIKESFPDYFFKGVRFEDLRKLIVEELKFPFIIKPAVGFSSIAVHKVDTAAEWLQVLDKIDSENNHSKDLYPKEVLNISEFIIEEYIAGDEYAIDCYFDNKGKPVVLNILHHIFLSDKDVSDKVYSTSQEIIQKYKNEIEAFLGIIGEKAKLKNFPAHVELRIDNKGIINPIEVNPLRFGGFCTTGDLSWYAYGINSYEAFFQSIKPDWETIFKTRKGKKYSIIVLDNNSGIDASEIESFDYEKLVLDFEKPLDLRKIALNEYSVFGFLFTETQNGNEKELLEILGSDLKKYIRLK</sequence>
<keyword evidence="1" id="KW-0436">Ligase</keyword>
<evidence type="ECO:0000259" key="5">
    <source>
        <dbReference type="PROSITE" id="PS50975"/>
    </source>
</evidence>
<dbReference type="PROSITE" id="PS50975">
    <property type="entry name" value="ATP_GRASP"/>
    <property type="match status" value="1"/>
</dbReference>
<keyword evidence="3 4" id="KW-0067">ATP-binding</keyword>
<evidence type="ECO:0000313" key="6">
    <source>
        <dbReference type="EMBL" id="TYB72159.1"/>
    </source>
</evidence>
<organism evidence="6 7">
    <name type="scientific">Bizionia saleffrena</name>
    <dbReference type="NCBI Taxonomy" id="291189"/>
    <lineage>
        <taxon>Bacteria</taxon>
        <taxon>Pseudomonadati</taxon>
        <taxon>Bacteroidota</taxon>
        <taxon>Flavobacteriia</taxon>
        <taxon>Flavobacteriales</taxon>
        <taxon>Flavobacteriaceae</taxon>
        <taxon>Bizionia</taxon>
    </lineage>
</organism>
<dbReference type="GO" id="GO:0016874">
    <property type="term" value="F:ligase activity"/>
    <property type="evidence" value="ECO:0007669"/>
    <property type="project" value="UniProtKB-KW"/>
</dbReference>
<dbReference type="GO" id="GO:0005524">
    <property type="term" value="F:ATP binding"/>
    <property type="evidence" value="ECO:0007669"/>
    <property type="project" value="UniProtKB-UniRule"/>
</dbReference>
<comment type="caution">
    <text evidence="6">The sequence shown here is derived from an EMBL/GenBank/DDBJ whole genome shotgun (WGS) entry which is preliminary data.</text>
</comment>
<dbReference type="PANTHER" id="PTHR43585">
    <property type="entry name" value="FUMIPYRROLE BIOSYNTHESIS PROTEIN C"/>
    <property type="match status" value="1"/>
</dbReference>
<keyword evidence="7" id="KW-1185">Reference proteome</keyword>
<dbReference type="InterPro" id="IPR052032">
    <property type="entry name" value="ATP-dep_AA_Ligase"/>
</dbReference>
<proteinExistence type="predicted"/>
<name>A0A8H2QDW0_9FLAO</name>
<dbReference type="Pfam" id="PF13535">
    <property type="entry name" value="ATP-grasp_4"/>
    <property type="match status" value="1"/>
</dbReference>
<accession>A0A8H2QDW0</accession>
<dbReference type="AlphaFoldDB" id="A0A8H2QDW0"/>
<evidence type="ECO:0000256" key="4">
    <source>
        <dbReference type="PROSITE-ProRule" id="PRU00409"/>
    </source>
</evidence>
<keyword evidence="2 4" id="KW-0547">Nucleotide-binding</keyword>
<dbReference type="SUPFAM" id="SSF56059">
    <property type="entry name" value="Glutathione synthetase ATP-binding domain-like"/>
    <property type="match status" value="1"/>
</dbReference>
<evidence type="ECO:0000256" key="3">
    <source>
        <dbReference type="ARBA" id="ARBA00022840"/>
    </source>
</evidence>
<evidence type="ECO:0000256" key="1">
    <source>
        <dbReference type="ARBA" id="ARBA00022598"/>
    </source>
</evidence>
<dbReference type="Proteomes" id="UP000323324">
    <property type="component" value="Unassembled WGS sequence"/>
</dbReference>
<dbReference type="Gene3D" id="3.30.470.20">
    <property type="entry name" value="ATP-grasp fold, B domain"/>
    <property type="match status" value="1"/>
</dbReference>
<protein>
    <submittedName>
        <fullName evidence="6">ATP-grasp domain-containing protein</fullName>
    </submittedName>
</protein>
<dbReference type="GO" id="GO:0046872">
    <property type="term" value="F:metal ion binding"/>
    <property type="evidence" value="ECO:0007669"/>
    <property type="project" value="InterPro"/>
</dbReference>